<comment type="caution">
    <text evidence="1">The sequence shown here is derived from an EMBL/GenBank/DDBJ whole genome shotgun (WGS) entry which is preliminary data.</text>
</comment>
<protein>
    <submittedName>
        <fullName evidence="1">Uncharacterized protein</fullName>
    </submittedName>
</protein>
<sequence length="108" mass="12997">MEHNLLKTFQYLPYRIIVLALSQSFRKELYGTTLMNEKATSGTEVLCKKNRNIVLFFFDAIWLFQYQLSIVQLGVVVRSENCDRQVNTMIQRRKLCSMHNFRRCLWWL</sequence>
<dbReference type="STRING" id="411471.SUBVAR_07186"/>
<keyword evidence="2" id="KW-1185">Reference proteome</keyword>
<gene>
    <name evidence="1" type="ORF">SUBVAR_07186</name>
</gene>
<dbReference type="HOGENOM" id="CLU_2195570_0_0_9"/>
<organism evidence="1 2">
    <name type="scientific">Subdoligranulum variabile DSM 15176</name>
    <dbReference type="NCBI Taxonomy" id="411471"/>
    <lineage>
        <taxon>Bacteria</taxon>
        <taxon>Bacillati</taxon>
        <taxon>Bacillota</taxon>
        <taxon>Clostridia</taxon>
        <taxon>Eubacteriales</taxon>
        <taxon>Oscillospiraceae</taxon>
        <taxon>Subdoligranulum</taxon>
    </lineage>
</organism>
<evidence type="ECO:0000313" key="1">
    <source>
        <dbReference type="EMBL" id="EFB74531.1"/>
    </source>
</evidence>
<evidence type="ECO:0000313" key="2">
    <source>
        <dbReference type="Proteomes" id="UP000003438"/>
    </source>
</evidence>
<name>D1PS03_9FIRM</name>
<accession>D1PS03</accession>
<proteinExistence type="predicted"/>
<dbReference type="EMBL" id="ACBY02000068">
    <property type="protein sequence ID" value="EFB74531.1"/>
    <property type="molecule type" value="Genomic_DNA"/>
</dbReference>
<dbReference type="AlphaFoldDB" id="D1PS03"/>
<dbReference type="Proteomes" id="UP000003438">
    <property type="component" value="Unassembled WGS sequence"/>
</dbReference>
<reference evidence="1" key="1">
    <citation type="submission" date="2009-12" db="EMBL/GenBank/DDBJ databases">
        <authorList>
            <person name="Weinstock G."/>
            <person name="Sodergren E."/>
            <person name="Clifton S."/>
            <person name="Fulton L."/>
            <person name="Fulton B."/>
            <person name="Courtney L."/>
            <person name="Fronick C."/>
            <person name="Harrison M."/>
            <person name="Strong C."/>
            <person name="Farmer C."/>
            <person name="Delahaunty K."/>
            <person name="Markovic C."/>
            <person name="Hall O."/>
            <person name="Minx P."/>
            <person name="Tomlinson C."/>
            <person name="Mitreva M."/>
            <person name="Nelson J."/>
            <person name="Hou S."/>
            <person name="Wollam A."/>
            <person name="Pepin K.H."/>
            <person name="Johnson M."/>
            <person name="Bhonagiri V."/>
            <person name="Nash W.E."/>
            <person name="Warren W."/>
            <person name="Chinwalla A."/>
            <person name="Mardis E.R."/>
            <person name="Wilson R.K."/>
        </authorList>
    </citation>
    <scope>NUCLEOTIDE SEQUENCE [LARGE SCALE GENOMIC DNA]</scope>
    <source>
        <strain evidence="1">DSM 15176</strain>
    </source>
</reference>